<evidence type="ECO:0000313" key="2">
    <source>
        <dbReference type="Proteomes" id="UP000247409"/>
    </source>
</evidence>
<evidence type="ECO:0000313" key="1">
    <source>
        <dbReference type="EMBL" id="PXF43358.1"/>
    </source>
</evidence>
<proteinExistence type="predicted"/>
<comment type="caution">
    <text evidence="1">The sequence shown here is derived from an EMBL/GenBank/DDBJ whole genome shotgun (WGS) entry which is preliminary data.</text>
</comment>
<organism evidence="1 2">
    <name type="scientific">Gracilariopsis chorda</name>
    <dbReference type="NCBI Taxonomy" id="448386"/>
    <lineage>
        <taxon>Eukaryota</taxon>
        <taxon>Rhodophyta</taxon>
        <taxon>Florideophyceae</taxon>
        <taxon>Rhodymeniophycidae</taxon>
        <taxon>Gracilariales</taxon>
        <taxon>Gracilariaceae</taxon>
        <taxon>Gracilariopsis</taxon>
    </lineage>
</organism>
<dbReference type="Proteomes" id="UP000247409">
    <property type="component" value="Unassembled WGS sequence"/>
</dbReference>
<gene>
    <name evidence="1" type="ORF">BWQ96_06921</name>
</gene>
<protein>
    <submittedName>
        <fullName evidence="1">Uncharacterized protein</fullName>
    </submittedName>
</protein>
<dbReference type="AlphaFoldDB" id="A0A2V3IMQ4"/>
<dbReference type="EMBL" id="NBIV01000128">
    <property type="protein sequence ID" value="PXF43358.1"/>
    <property type="molecule type" value="Genomic_DNA"/>
</dbReference>
<name>A0A2V3IMQ4_9FLOR</name>
<sequence>MLRQCLEVVIGLYANLLFMGRGPGATGTEGVPADSFDYPMLISKEYELQPKPVTEFIATVRRSYGPTDGKIKKRRFIKSLKRFSWFRNSTVMFQKESETQPPRIGNQCAKPSSKEKSVASDSAFWLDLRPFIQKSRSASQHNDARSRAWVQPYNPDIEVAPRTWMIQELDKNEAKRHKVRKLPIPPTKALGIGHWEDRGK</sequence>
<reference evidence="1 2" key="1">
    <citation type="journal article" date="2018" name="Mol. Biol. Evol.">
        <title>Analysis of the draft genome of the red seaweed Gracilariopsis chorda provides insights into genome size evolution in Rhodophyta.</title>
        <authorList>
            <person name="Lee J."/>
            <person name="Yang E.C."/>
            <person name="Graf L."/>
            <person name="Yang J.H."/>
            <person name="Qiu H."/>
            <person name="Zel Zion U."/>
            <person name="Chan C.X."/>
            <person name="Stephens T.G."/>
            <person name="Weber A.P.M."/>
            <person name="Boo G.H."/>
            <person name="Boo S.M."/>
            <person name="Kim K.M."/>
            <person name="Shin Y."/>
            <person name="Jung M."/>
            <person name="Lee S.J."/>
            <person name="Yim H.S."/>
            <person name="Lee J.H."/>
            <person name="Bhattacharya D."/>
            <person name="Yoon H.S."/>
        </authorList>
    </citation>
    <scope>NUCLEOTIDE SEQUENCE [LARGE SCALE GENOMIC DNA]</scope>
    <source>
        <strain evidence="1 2">SKKU-2015</strain>
        <tissue evidence="1">Whole body</tissue>
    </source>
</reference>
<keyword evidence="2" id="KW-1185">Reference proteome</keyword>
<accession>A0A2V3IMQ4</accession>